<protein>
    <submittedName>
        <fullName evidence="1">DNA polymerase III subunit beta</fullName>
    </submittedName>
</protein>
<keyword evidence="2" id="KW-1185">Reference proteome</keyword>
<dbReference type="InterPro" id="IPR036388">
    <property type="entry name" value="WH-like_DNA-bd_sf"/>
</dbReference>
<dbReference type="Proteomes" id="UP000054770">
    <property type="component" value="Unassembled WGS sequence"/>
</dbReference>
<comment type="caution">
    <text evidence="1">The sequence shown here is derived from an EMBL/GenBank/DDBJ whole genome shotgun (WGS) entry which is preliminary data.</text>
</comment>
<proteinExistence type="predicted"/>
<name>A0A158JU23_9BURK</name>
<dbReference type="Gene3D" id="1.10.10.10">
    <property type="entry name" value="Winged helix-like DNA-binding domain superfamily/Winged helix DNA-binding domain"/>
    <property type="match status" value="1"/>
</dbReference>
<reference evidence="1" key="1">
    <citation type="submission" date="2016-01" db="EMBL/GenBank/DDBJ databases">
        <authorList>
            <person name="Peeters C."/>
        </authorList>
    </citation>
    <scope>NUCLEOTIDE SEQUENCE [LARGE SCALE GENOMIC DNA]</scope>
    <source>
        <strain evidence="1">LMG 22940</strain>
    </source>
</reference>
<dbReference type="GO" id="GO:0006355">
    <property type="term" value="P:regulation of DNA-templated transcription"/>
    <property type="evidence" value="ECO:0007669"/>
    <property type="project" value="UniProtKB-ARBA"/>
</dbReference>
<dbReference type="CDD" id="cd05403">
    <property type="entry name" value="NT_KNTase_like"/>
    <property type="match status" value="1"/>
</dbReference>
<dbReference type="InterPro" id="IPR036390">
    <property type="entry name" value="WH_DNA-bd_sf"/>
</dbReference>
<dbReference type="OrthoDB" id="8223306at2"/>
<dbReference type="InterPro" id="IPR011991">
    <property type="entry name" value="ArsR-like_HTH"/>
</dbReference>
<dbReference type="CDD" id="cd00090">
    <property type="entry name" value="HTH_ARSR"/>
    <property type="match status" value="1"/>
</dbReference>
<organism evidence="1 2">
    <name type="scientific">Caballeronia choica</name>
    <dbReference type="NCBI Taxonomy" id="326476"/>
    <lineage>
        <taxon>Bacteria</taxon>
        <taxon>Pseudomonadati</taxon>
        <taxon>Pseudomonadota</taxon>
        <taxon>Betaproteobacteria</taxon>
        <taxon>Burkholderiales</taxon>
        <taxon>Burkholderiaceae</taxon>
        <taxon>Caballeronia</taxon>
    </lineage>
</organism>
<dbReference type="InterPro" id="IPR043519">
    <property type="entry name" value="NT_sf"/>
</dbReference>
<dbReference type="AlphaFoldDB" id="A0A158JU23"/>
<dbReference type="SUPFAM" id="SSF81301">
    <property type="entry name" value="Nucleotidyltransferase"/>
    <property type="match status" value="1"/>
</dbReference>
<accession>A0A158JU23</accession>
<evidence type="ECO:0000313" key="2">
    <source>
        <dbReference type="Proteomes" id="UP000054770"/>
    </source>
</evidence>
<sequence length="201" mass="21760">MLRSPSDTLFSGYRRRVLALLLLRPDEAFHVREIARLTGTSAGTLHKELSRLAQAGILKSERRGNQLAYLANRASPIYDELASIMRKTSGVADVIANTLAPLAASIEVAFIFGPVARGQERADSDIDLMMIGSTGFADAVTQLYPAQSTLGREINPKVIAPADWRSSVQRGDAFALDLLSKPKTFVVGSEHDLAKLVGNEP</sequence>
<dbReference type="SUPFAM" id="SSF46785">
    <property type="entry name" value="Winged helix' DNA-binding domain"/>
    <property type="match status" value="1"/>
</dbReference>
<dbReference type="Gene3D" id="3.30.460.10">
    <property type="entry name" value="Beta Polymerase, domain 2"/>
    <property type="match status" value="1"/>
</dbReference>
<gene>
    <name evidence="1" type="ORF">AWB68_04235</name>
</gene>
<dbReference type="RefSeq" id="WP_087646320.1">
    <property type="nucleotide sequence ID" value="NZ_FCON02000049.1"/>
</dbReference>
<evidence type="ECO:0000313" key="1">
    <source>
        <dbReference type="EMBL" id="SAL72195.1"/>
    </source>
</evidence>
<dbReference type="EMBL" id="FCON02000049">
    <property type="protein sequence ID" value="SAL72195.1"/>
    <property type="molecule type" value="Genomic_DNA"/>
</dbReference>